<proteinExistence type="predicted"/>
<protein>
    <submittedName>
        <fullName evidence="1">Uncharacterized protein</fullName>
    </submittedName>
</protein>
<name>A0A074Z365_OPIVI</name>
<dbReference type="RefSeq" id="XP_009174757.1">
    <property type="nucleotide sequence ID" value="XM_009176493.1"/>
</dbReference>
<dbReference type="KEGG" id="ovi:T265_10195"/>
<dbReference type="Proteomes" id="UP000054324">
    <property type="component" value="Unassembled WGS sequence"/>
</dbReference>
<dbReference type="GeneID" id="20324363"/>
<accession>A0A074Z365</accession>
<dbReference type="AlphaFoldDB" id="A0A074Z365"/>
<organism evidence="1 2">
    <name type="scientific">Opisthorchis viverrini</name>
    <name type="common">Southeast Asian liver fluke</name>
    <dbReference type="NCBI Taxonomy" id="6198"/>
    <lineage>
        <taxon>Eukaryota</taxon>
        <taxon>Metazoa</taxon>
        <taxon>Spiralia</taxon>
        <taxon>Lophotrochozoa</taxon>
        <taxon>Platyhelminthes</taxon>
        <taxon>Trematoda</taxon>
        <taxon>Digenea</taxon>
        <taxon>Opisthorchiida</taxon>
        <taxon>Opisthorchiata</taxon>
        <taxon>Opisthorchiidae</taxon>
        <taxon>Opisthorchis</taxon>
    </lineage>
</organism>
<dbReference type="EMBL" id="KL596962">
    <property type="protein sequence ID" value="KER21506.1"/>
    <property type="molecule type" value="Genomic_DNA"/>
</dbReference>
<sequence length="96" mass="9702">MALRQRLSNTGVQNSPYCSLTHKLANAIRSFQIRASNIVPTEADGALGGAPDTGVVVGPVVVAPPADPLEADEGAQGLGIGSLVGAAARRSPAEKK</sequence>
<gene>
    <name evidence="1" type="ORF">T265_10195</name>
</gene>
<reference evidence="1 2" key="1">
    <citation type="submission" date="2013-11" db="EMBL/GenBank/DDBJ databases">
        <title>Opisthorchis viverrini - life in the bile duct.</title>
        <authorList>
            <person name="Young N.D."/>
            <person name="Nagarajan N."/>
            <person name="Lin S.J."/>
            <person name="Korhonen P.K."/>
            <person name="Jex A.R."/>
            <person name="Hall R.S."/>
            <person name="Safavi-Hemami H."/>
            <person name="Kaewkong W."/>
            <person name="Bertrand D."/>
            <person name="Gao S."/>
            <person name="Seet Q."/>
            <person name="Wongkham S."/>
            <person name="Teh B.T."/>
            <person name="Wongkham C."/>
            <person name="Intapan P.M."/>
            <person name="Maleewong W."/>
            <person name="Yang X."/>
            <person name="Hu M."/>
            <person name="Wang Z."/>
            <person name="Hofmann A."/>
            <person name="Sternberg P.W."/>
            <person name="Tan P."/>
            <person name="Wang J."/>
            <person name="Gasser R.B."/>
        </authorList>
    </citation>
    <scope>NUCLEOTIDE SEQUENCE [LARGE SCALE GENOMIC DNA]</scope>
</reference>
<evidence type="ECO:0000313" key="2">
    <source>
        <dbReference type="Proteomes" id="UP000054324"/>
    </source>
</evidence>
<keyword evidence="2" id="KW-1185">Reference proteome</keyword>
<dbReference type="CTD" id="20324363"/>
<evidence type="ECO:0000313" key="1">
    <source>
        <dbReference type="EMBL" id="KER21506.1"/>
    </source>
</evidence>